<dbReference type="EMBL" id="REGN01001127">
    <property type="protein sequence ID" value="RNA36782.1"/>
    <property type="molecule type" value="Genomic_DNA"/>
</dbReference>
<dbReference type="AlphaFoldDB" id="A0A3M7SM33"/>
<comment type="caution">
    <text evidence="1">The sequence shown here is derived from an EMBL/GenBank/DDBJ whole genome shotgun (WGS) entry which is preliminary data.</text>
</comment>
<sequence length="97" mass="11436">MHRFYGIDSRLTLKISDESAATTLHIRITQNGAILDLTVRCKHDPYVVLVKFLHSKLKVKLNKKFIIFNSKQHVKNLQIERLPKKMIYLKQVKDYTI</sequence>
<accession>A0A3M7SM33</accession>
<name>A0A3M7SM33_BRAPC</name>
<dbReference type="Proteomes" id="UP000276133">
    <property type="component" value="Unassembled WGS sequence"/>
</dbReference>
<organism evidence="1 2">
    <name type="scientific">Brachionus plicatilis</name>
    <name type="common">Marine rotifer</name>
    <name type="synonym">Brachionus muelleri</name>
    <dbReference type="NCBI Taxonomy" id="10195"/>
    <lineage>
        <taxon>Eukaryota</taxon>
        <taxon>Metazoa</taxon>
        <taxon>Spiralia</taxon>
        <taxon>Gnathifera</taxon>
        <taxon>Rotifera</taxon>
        <taxon>Eurotatoria</taxon>
        <taxon>Monogononta</taxon>
        <taxon>Pseudotrocha</taxon>
        <taxon>Ploima</taxon>
        <taxon>Brachionidae</taxon>
        <taxon>Brachionus</taxon>
    </lineage>
</organism>
<keyword evidence="2" id="KW-1185">Reference proteome</keyword>
<protein>
    <submittedName>
        <fullName evidence="1">Uncharacterized protein</fullName>
    </submittedName>
</protein>
<reference evidence="1 2" key="1">
    <citation type="journal article" date="2018" name="Sci. Rep.">
        <title>Genomic signatures of local adaptation to the degree of environmental predictability in rotifers.</title>
        <authorList>
            <person name="Franch-Gras L."/>
            <person name="Hahn C."/>
            <person name="Garcia-Roger E.M."/>
            <person name="Carmona M.J."/>
            <person name="Serra M."/>
            <person name="Gomez A."/>
        </authorList>
    </citation>
    <scope>NUCLEOTIDE SEQUENCE [LARGE SCALE GENOMIC DNA]</scope>
    <source>
        <strain evidence="1">HYR1</strain>
    </source>
</reference>
<evidence type="ECO:0000313" key="2">
    <source>
        <dbReference type="Proteomes" id="UP000276133"/>
    </source>
</evidence>
<proteinExistence type="predicted"/>
<evidence type="ECO:0000313" key="1">
    <source>
        <dbReference type="EMBL" id="RNA36782.1"/>
    </source>
</evidence>
<gene>
    <name evidence="1" type="ORF">BpHYR1_034209</name>
</gene>